<feature type="transmembrane region" description="Helical" evidence="1">
    <location>
        <begin position="72"/>
        <end position="96"/>
    </location>
</feature>
<dbReference type="EMBL" id="DF196819">
    <property type="protein sequence ID" value="GAD29880.1"/>
    <property type="molecule type" value="Genomic_DNA"/>
</dbReference>
<reference evidence="3" key="1">
    <citation type="submission" date="2012-12" db="EMBL/GenBank/DDBJ databases">
        <title>Genome Sequence of Photobacterium leiognathi lrivu.4.1.</title>
        <authorList>
            <person name="Urbanczyk H."/>
            <person name="Ogura Y."/>
            <person name="Hayashi T."/>
            <person name="Dunlap P.V."/>
        </authorList>
    </citation>
    <scope>NUCLEOTIDE SEQUENCE [LARGE SCALE GENOMIC DNA]</scope>
    <source>
        <strain evidence="3">lrivu.4.1</strain>
    </source>
</reference>
<evidence type="ECO:0000313" key="3">
    <source>
        <dbReference type="Proteomes" id="UP000030675"/>
    </source>
</evidence>
<proteinExistence type="predicted"/>
<feature type="transmembrane region" description="Helical" evidence="1">
    <location>
        <begin position="41"/>
        <end position="60"/>
    </location>
</feature>
<evidence type="ECO:0000256" key="1">
    <source>
        <dbReference type="SAM" id="Phobius"/>
    </source>
</evidence>
<feature type="transmembrane region" description="Helical" evidence="1">
    <location>
        <begin position="7"/>
        <end position="29"/>
    </location>
</feature>
<dbReference type="AlphaFoldDB" id="A0A0U1P5M3"/>
<sequence>MNKKRIFCIGLLIPLVYGMIWFLSLFISAELNHFLYENHVIFLWLALPWSFFTIEVGAICSSYASIYVCNPLTILLVSIGFALNMVVLIIVLRGILRWSKR</sequence>
<evidence type="ECO:0000313" key="2">
    <source>
        <dbReference type="EMBL" id="GAD29880.1"/>
    </source>
</evidence>
<protein>
    <submittedName>
        <fullName evidence="2">Putative membrane protein</fullName>
    </submittedName>
</protein>
<accession>A0A0U1P5M3</accession>
<organism evidence="2 3">
    <name type="scientific">Photobacterium leiognathi lrivu.4.1</name>
    <dbReference type="NCBI Taxonomy" id="1248232"/>
    <lineage>
        <taxon>Bacteria</taxon>
        <taxon>Pseudomonadati</taxon>
        <taxon>Pseudomonadota</taxon>
        <taxon>Gammaproteobacteria</taxon>
        <taxon>Vibrionales</taxon>
        <taxon>Vibrionaceae</taxon>
        <taxon>Photobacterium</taxon>
    </lineage>
</organism>
<keyword evidence="1" id="KW-0472">Membrane</keyword>
<dbReference type="Proteomes" id="UP000030675">
    <property type="component" value="Unassembled WGS sequence"/>
</dbReference>
<dbReference type="eggNOG" id="ENOG5031PSA">
    <property type="taxonomic scope" value="Bacteria"/>
</dbReference>
<gene>
    <name evidence="2" type="ORF">PLEI_1534</name>
</gene>
<name>A0A0U1P5M3_PHOLE</name>
<keyword evidence="1" id="KW-1133">Transmembrane helix</keyword>
<keyword evidence="1" id="KW-0812">Transmembrane</keyword>
<dbReference type="HOGENOM" id="CLU_2288917_0_0_6"/>